<dbReference type="AlphaFoldDB" id="A0A944GX88"/>
<accession>A0A944GX88</accession>
<keyword evidence="1" id="KW-1133">Transmembrane helix</keyword>
<feature type="transmembrane region" description="Helical" evidence="1">
    <location>
        <begin position="46"/>
        <end position="64"/>
    </location>
</feature>
<keyword evidence="1" id="KW-0812">Transmembrane</keyword>
<evidence type="ECO:0000313" key="3">
    <source>
        <dbReference type="Proteomes" id="UP000761411"/>
    </source>
</evidence>
<comment type="caution">
    <text evidence="2">The sequence shown here is derived from an EMBL/GenBank/DDBJ whole genome shotgun (WGS) entry which is preliminary data.</text>
</comment>
<keyword evidence="1" id="KW-0472">Membrane</keyword>
<organism evidence="2 3">
    <name type="scientific">Mesobacillus boroniphilus</name>
    <dbReference type="NCBI Taxonomy" id="308892"/>
    <lineage>
        <taxon>Bacteria</taxon>
        <taxon>Bacillati</taxon>
        <taxon>Bacillota</taxon>
        <taxon>Bacilli</taxon>
        <taxon>Bacillales</taxon>
        <taxon>Bacillaceae</taxon>
        <taxon>Mesobacillus</taxon>
    </lineage>
</organism>
<evidence type="ECO:0000313" key="2">
    <source>
        <dbReference type="EMBL" id="MBS8265748.1"/>
    </source>
</evidence>
<dbReference type="EMBL" id="QTKX01000002">
    <property type="protein sequence ID" value="MBS8265748.1"/>
    <property type="molecule type" value="Genomic_DNA"/>
</dbReference>
<feature type="transmembrane region" description="Helical" evidence="1">
    <location>
        <begin position="21"/>
        <end position="40"/>
    </location>
</feature>
<dbReference type="RefSeq" id="WP_213370336.1">
    <property type="nucleotide sequence ID" value="NZ_QTKX01000002.1"/>
</dbReference>
<sequence>MNLKSKGLYYGLFSGFTRAMALNISYSAWAIILSFFILGTLVTFKLVFFSAVILFGSVMTVATAQEMKFKKLFKAGRTV</sequence>
<proteinExistence type="predicted"/>
<name>A0A944GX88_9BACI</name>
<dbReference type="Proteomes" id="UP000761411">
    <property type="component" value="Unassembled WGS sequence"/>
</dbReference>
<evidence type="ECO:0000256" key="1">
    <source>
        <dbReference type="SAM" id="Phobius"/>
    </source>
</evidence>
<reference evidence="2 3" key="1">
    <citation type="journal article" date="2021" name="Microorganisms">
        <title>Bacterial Dimethylsulfoniopropionate Biosynthesis in the East China Sea.</title>
        <authorList>
            <person name="Liu J."/>
            <person name="Zhang Y."/>
            <person name="Liu J."/>
            <person name="Zhong H."/>
            <person name="Williams B.T."/>
            <person name="Zheng Y."/>
            <person name="Curson A.R.J."/>
            <person name="Sun C."/>
            <person name="Sun H."/>
            <person name="Song D."/>
            <person name="Wagner Mackenzie B."/>
            <person name="Bermejo Martinez A."/>
            <person name="Todd J.D."/>
            <person name="Zhang X.H."/>
        </authorList>
    </citation>
    <scope>NUCLEOTIDE SEQUENCE [LARGE SCALE GENOMIC DNA]</scope>
    <source>
        <strain evidence="2 3">ESS08</strain>
    </source>
</reference>
<keyword evidence="3" id="KW-1185">Reference proteome</keyword>
<protein>
    <submittedName>
        <fullName evidence="2">Uncharacterized protein</fullName>
    </submittedName>
</protein>
<gene>
    <name evidence="2" type="ORF">DYI25_15080</name>
</gene>